<evidence type="ECO:0000313" key="1">
    <source>
        <dbReference type="EMBL" id="QOX62849.1"/>
    </source>
</evidence>
<dbReference type="EMBL" id="CP042469">
    <property type="protein sequence ID" value="QOX62849.1"/>
    <property type="molecule type" value="Genomic_DNA"/>
</dbReference>
<protein>
    <submittedName>
        <fullName evidence="1">DUF3810 domain-containing protein</fullName>
    </submittedName>
</protein>
<keyword evidence="2" id="KW-1185">Reference proteome</keyword>
<gene>
    <name evidence="1" type="ORF">FRZ06_05560</name>
</gene>
<evidence type="ECO:0000313" key="2">
    <source>
        <dbReference type="Proteomes" id="UP000594014"/>
    </source>
</evidence>
<dbReference type="Proteomes" id="UP000594014">
    <property type="component" value="Chromosome"/>
</dbReference>
<proteinExistence type="predicted"/>
<sequence length="378" mass="42853">MRNGIRTLIHNISRDVGVRISACMILLTVLLMLASRYHSGFGQWYALNIYPIFPETIGRIFSPWPFSLFEAGILLAAFAVVCFIAMSIWLFYMNHSRRAGFFLAGLKKGMLIFSALILTYTLTCSINYHRDDIGTVLNRPVEDVSVEKLEKLCILLSDQMIAFTDNPEWTNSLESLNDMDSIGMEAITAMKNLGDSEPSLSGYYPTPKPVYFSKIMSLMGIEGIYSPFTMEANYNNDMTSFLVPFTMCHELAHLKGYMREEDANFIAYLATKDSPSPAFQYSGSFHALTYSLNALKKAVSVEQYYDTYEKMPELVRIQLSYIGEQRREGPVIYRDMARYVNNAYLLANAQSKGAGSYGLMVDYLIAEYKDVLEPDELL</sequence>
<name>A0ACD1A924_9FIRM</name>
<reference evidence="1" key="1">
    <citation type="submission" date="2019-08" db="EMBL/GenBank/DDBJ databases">
        <title>Genome sequence of Clostridiales bacterium MT110.</title>
        <authorList>
            <person name="Cao J."/>
        </authorList>
    </citation>
    <scope>NUCLEOTIDE SEQUENCE</scope>
    <source>
        <strain evidence="1">MT110</strain>
    </source>
</reference>
<accession>A0ACD1A924</accession>
<organism evidence="1 2">
    <name type="scientific">Anoxybacterium hadale</name>
    <dbReference type="NCBI Taxonomy" id="3408580"/>
    <lineage>
        <taxon>Bacteria</taxon>
        <taxon>Bacillati</taxon>
        <taxon>Bacillota</taxon>
        <taxon>Clostridia</taxon>
        <taxon>Peptostreptococcales</taxon>
        <taxon>Anaerovoracaceae</taxon>
        <taxon>Anoxybacterium</taxon>
    </lineage>
</organism>